<reference evidence="1 2" key="1">
    <citation type="submission" date="2023-07" db="EMBL/GenBank/DDBJ databases">
        <authorList>
            <person name="Lian W.-H."/>
        </authorList>
    </citation>
    <scope>NUCLEOTIDE SEQUENCE [LARGE SCALE GENOMIC DNA]</scope>
    <source>
        <strain evidence="1 2">SYSU DXS3180</strain>
    </source>
</reference>
<protein>
    <recommendedName>
        <fullName evidence="3">DUF3052 family protein</fullName>
    </recommendedName>
</protein>
<dbReference type="RefSeq" id="WP_369329935.1">
    <property type="nucleotide sequence ID" value="NZ_JAULBC010000004.1"/>
</dbReference>
<evidence type="ECO:0008006" key="3">
    <source>
        <dbReference type="Google" id="ProtNLM"/>
    </source>
</evidence>
<accession>A0ABV3ZF63</accession>
<gene>
    <name evidence="1" type="ORF">QTN47_13515</name>
</gene>
<proteinExistence type="predicted"/>
<keyword evidence="2" id="KW-1185">Reference proteome</keyword>
<name>A0ABV3ZF63_9BACT</name>
<dbReference type="Proteomes" id="UP001560573">
    <property type="component" value="Unassembled WGS sequence"/>
</dbReference>
<organism evidence="1 2">
    <name type="scientific">Danxiaibacter flavus</name>
    <dbReference type="NCBI Taxonomy" id="3049108"/>
    <lineage>
        <taxon>Bacteria</taxon>
        <taxon>Pseudomonadati</taxon>
        <taxon>Bacteroidota</taxon>
        <taxon>Chitinophagia</taxon>
        <taxon>Chitinophagales</taxon>
        <taxon>Chitinophagaceae</taxon>
        <taxon>Danxiaibacter</taxon>
    </lineage>
</organism>
<dbReference type="EMBL" id="JAULBC010000004">
    <property type="protein sequence ID" value="MEX6688526.1"/>
    <property type="molecule type" value="Genomic_DNA"/>
</dbReference>
<evidence type="ECO:0000313" key="1">
    <source>
        <dbReference type="EMBL" id="MEX6688526.1"/>
    </source>
</evidence>
<sequence>MAGYSSTPLAKKLGIKEHDHIAVINQPEYYFSLFSDLPSSIELVTDSKVRKNLIHYFTNQTNSYIKDLPKLKKQIEQNGMIWISWPKKSSNIETDLNENIIRNFALKNGLVDVKVCAVDDIWSGLKLVIPVKDRI</sequence>
<evidence type="ECO:0000313" key="2">
    <source>
        <dbReference type="Proteomes" id="UP001560573"/>
    </source>
</evidence>
<comment type="caution">
    <text evidence="1">The sequence shown here is derived from an EMBL/GenBank/DDBJ whole genome shotgun (WGS) entry which is preliminary data.</text>
</comment>